<proteinExistence type="predicted"/>
<evidence type="ECO:0000256" key="1">
    <source>
        <dbReference type="SAM" id="MobiDB-lite"/>
    </source>
</evidence>
<dbReference type="InterPro" id="IPR051678">
    <property type="entry name" value="AGP_Transferase"/>
</dbReference>
<accession>A0A285IH82</accession>
<name>A0A285IH82_9ACTN</name>
<dbReference type="EMBL" id="OBDY01000008">
    <property type="protein sequence ID" value="SNY47147.1"/>
    <property type="molecule type" value="Genomic_DNA"/>
</dbReference>
<feature type="domain" description="Aminoglycoside phosphotransferase" evidence="2">
    <location>
        <begin position="27"/>
        <end position="281"/>
    </location>
</feature>
<feature type="compositionally biased region" description="Pro residues" evidence="1">
    <location>
        <begin position="148"/>
        <end position="180"/>
    </location>
</feature>
<evidence type="ECO:0000313" key="4">
    <source>
        <dbReference type="Proteomes" id="UP000219612"/>
    </source>
</evidence>
<dbReference type="Pfam" id="PF01636">
    <property type="entry name" value="APH"/>
    <property type="match status" value="1"/>
</dbReference>
<keyword evidence="3" id="KW-0808">Transferase</keyword>
<evidence type="ECO:0000259" key="2">
    <source>
        <dbReference type="Pfam" id="PF01636"/>
    </source>
</evidence>
<organism evidence="3 4">
    <name type="scientific">Paractinoplanes atraurantiacus</name>
    <dbReference type="NCBI Taxonomy" id="1036182"/>
    <lineage>
        <taxon>Bacteria</taxon>
        <taxon>Bacillati</taxon>
        <taxon>Actinomycetota</taxon>
        <taxon>Actinomycetes</taxon>
        <taxon>Micromonosporales</taxon>
        <taxon>Micromonosporaceae</taxon>
        <taxon>Paractinoplanes</taxon>
    </lineage>
</organism>
<protein>
    <submittedName>
        <fullName evidence="3">Ser/Thr protein kinase RdoA involved in Cpx stress response, MazF antagonist</fullName>
    </submittedName>
</protein>
<feature type="region of interest" description="Disordered" evidence="1">
    <location>
        <begin position="143"/>
        <end position="201"/>
    </location>
</feature>
<dbReference type="SUPFAM" id="SSF56112">
    <property type="entry name" value="Protein kinase-like (PK-like)"/>
    <property type="match status" value="1"/>
</dbReference>
<feature type="compositionally biased region" description="Low complexity" evidence="1">
    <location>
        <begin position="181"/>
        <end position="201"/>
    </location>
</feature>
<gene>
    <name evidence="3" type="ORF">SAMN05421748_10875</name>
</gene>
<dbReference type="Gene3D" id="3.90.1200.10">
    <property type="match status" value="1"/>
</dbReference>
<evidence type="ECO:0000313" key="3">
    <source>
        <dbReference type="EMBL" id="SNY47147.1"/>
    </source>
</evidence>
<keyword evidence="3" id="KW-0418">Kinase</keyword>
<dbReference type="PANTHER" id="PTHR21310">
    <property type="entry name" value="AMINOGLYCOSIDE PHOSPHOTRANSFERASE-RELATED-RELATED"/>
    <property type="match status" value="1"/>
</dbReference>
<dbReference type="GO" id="GO:0016301">
    <property type="term" value="F:kinase activity"/>
    <property type="evidence" value="ECO:0007669"/>
    <property type="project" value="UniProtKB-KW"/>
</dbReference>
<dbReference type="Proteomes" id="UP000219612">
    <property type="component" value="Unassembled WGS sequence"/>
</dbReference>
<sequence length="345" mass="36420">MTRVDPSPATLRWAAETAGSDVPARLVRQLAGGTHAVTHLVETARPARQMVLRRYPPGDTAAAREAAILTALDGMDGWAPELIGADATGRRTGAPSVLITRLPGRADLSVPPAQAAEQLGRALTRVHAVPLDRFRRLRDGLAAVSPPATAPPTTAPPTTAPPTTAPPTTAPPTTAPPSAAPPTTAQPGAAPPATARPSTAPAAGVLTADGDRLSAGESVLTHFDYWSGNVLWDGRTITGIVDWSGASRAPRGFDVSWCRLDLVLLHGEPAADIFLAAYEQAARTTVPDVALWDLFALTNAHHTVETWHPNYAGLGRDDLTPAELRSRHTAWTRTRLSRYQQGQAR</sequence>
<dbReference type="AlphaFoldDB" id="A0A285IH82"/>
<reference evidence="3 4" key="1">
    <citation type="submission" date="2017-09" db="EMBL/GenBank/DDBJ databases">
        <authorList>
            <person name="Ehlers B."/>
            <person name="Leendertz F.H."/>
        </authorList>
    </citation>
    <scope>NUCLEOTIDE SEQUENCE [LARGE SCALE GENOMIC DNA]</scope>
    <source>
        <strain evidence="3 4">CGMCC 4.6857</strain>
    </source>
</reference>
<dbReference type="InterPro" id="IPR002575">
    <property type="entry name" value="Aminoglycoside_PTrfase"/>
</dbReference>
<keyword evidence="4" id="KW-1185">Reference proteome</keyword>
<dbReference type="RefSeq" id="WP_179855258.1">
    <property type="nucleotide sequence ID" value="NZ_OBDY01000008.1"/>
</dbReference>
<dbReference type="InterPro" id="IPR011009">
    <property type="entry name" value="Kinase-like_dom_sf"/>
</dbReference>